<proteinExistence type="predicted"/>
<protein>
    <submittedName>
        <fullName evidence="1">Uncharacterized protein</fullName>
    </submittedName>
</protein>
<name>A0ABX3XC02_9BRAD</name>
<keyword evidence="2" id="KW-1185">Reference proteome</keyword>
<accession>A0ABX3XC02</accession>
<dbReference type="RefSeq" id="WP_085383160.1">
    <property type="nucleotide sequence ID" value="NZ_NAFJ01000072.1"/>
</dbReference>
<reference evidence="1 2" key="1">
    <citation type="submission" date="2017-03" db="EMBL/GenBank/DDBJ databases">
        <title>Whole genome sequences of fourteen strains of Bradyrhizobium canariense and one strain of Bradyrhizobium japonicum isolated from Lupinus (Papilionoideae: Genisteae) species in Algeria.</title>
        <authorList>
            <person name="Crovadore J."/>
            <person name="Chekireb D."/>
            <person name="Brachmann A."/>
            <person name="Chablais R."/>
            <person name="Cochard B."/>
            <person name="Lefort F."/>
        </authorList>
    </citation>
    <scope>NUCLEOTIDE SEQUENCE [LARGE SCALE GENOMIC DNA]</scope>
    <source>
        <strain evidence="1 2">UBMAN05</strain>
    </source>
</reference>
<sequence length="75" mass="8249">MEDSIVPKQNCLIVRAAGRQLDLLRGEASRMAKGSNIDWWVDQAQVGTRFCFEDAKAKESFALACDNLGISCQDG</sequence>
<evidence type="ECO:0000313" key="1">
    <source>
        <dbReference type="EMBL" id="OSJ36031.1"/>
    </source>
</evidence>
<dbReference type="EMBL" id="NAFK01000095">
    <property type="protein sequence ID" value="OSJ36031.1"/>
    <property type="molecule type" value="Genomic_DNA"/>
</dbReference>
<gene>
    <name evidence="1" type="ORF">BST63_00940</name>
</gene>
<evidence type="ECO:0000313" key="2">
    <source>
        <dbReference type="Proteomes" id="UP000193884"/>
    </source>
</evidence>
<dbReference type="Proteomes" id="UP000193884">
    <property type="component" value="Unassembled WGS sequence"/>
</dbReference>
<organism evidence="1 2">
    <name type="scientific">Bradyrhizobium canariense</name>
    <dbReference type="NCBI Taxonomy" id="255045"/>
    <lineage>
        <taxon>Bacteria</taxon>
        <taxon>Pseudomonadati</taxon>
        <taxon>Pseudomonadota</taxon>
        <taxon>Alphaproteobacteria</taxon>
        <taxon>Hyphomicrobiales</taxon>
        <taxon>Nitrobacteraceae</taxon>
        <taxon>Bradyrhizobium</taxon>
    </lineage>
</organism>
<comment type="caution">
    <text evidence="1">The sequence shown here is derived from an EMBL/GenBank/DDBJ whole genome shotgun (WGS) entry which is preliminary data.</text>
</comment>